<reference evidence="2 3" key="1">
    <citation type="submission" date="2023-07" db="EMBL/GenBank/DDBJ databases">
        <title>The novel representative of Negativicutes class, Anaeroselena agilis gen. nov. sp. nov.</title>
        <authorList>
            <person name="Prokofeva M.I."/>
            <person name="Elcheninov A.G."/>
            <person name="Klyukina A."/>
            <person name="Kublanov I.V."/>
            <person name="Frolov E.N."/>
            <person name="Podosokorskaya O.A."/>
        </authorList>
    </citation>
    <scope>NUCLEOTIDE SEQUENCE [LARGE SCALE GENOMIC DNA]</scope>
    <source>
        <strain evidence="2 3">4137-cl</strain>
    </source>
</reference>
<proteinExistence type="predicted"/>
<feature type="transmembrane region" description="Helical" evidence="1">
    <location>
        <begin position="120"/>
        <end position="140"/>
    </location>
</feature>
<comment type="caution">
    <text evidence="2">The sequence shown here is derived from an EMBL/GenBank/DDBJ whole genome shotgun (WGS) entry which is preliminary data.</text>
</comment>
<dbReference type="Proteomes" id="UP001254848">
    <property type="component" value="Unassembled WGS sequence"/>
</dbReference>
<keyword evidence="3" id="KW-1185">Reference proteome</keyword>
<dbReference type="NCBIfam" id="NF041644">
    <property type="entry name" value="CBO0543_fam"/>
    <property type="match status" value="1"/>
</dbReference>
<sequence length="208" mass="23553">MDAFYHLVNATVISASISYYHWVTKELFSPGWLIITIVLAIVCVLSIVLIDKSRLREIILFGFLLAFLFGYTDVIATEYGLWEYKTRVIPVKSSVFPFSYTMNPIFHVFAYQYSGDWRSFAALNTIVAALFAFVAHPLFVWADALWLGNWNYINSFIYLAAVPLGVRAFVIWLADVEAKHAAGSGRTSLFTALNPAMKLLGDENDREK</sequence>
<organism evidence="2 3">
    <name type="scientific">Anaeroselena agilis</name>
    <dbReference type="NCBI Taxonomy" id="3063788"/>
    <lineage>
        <taxon>Bacteria</taxon>
        <taxon>Bacillati</taxon>
        <taxon>Bacillota</taxon>
        <taxon>Negativicutes</taxon>
        <taxon>Acetonemataceae</taxon>
        <taxon>Anaeroselena</taxon>
    </lineage>
</organism>
<dbReference type="InterPro" id="IPR048147">
    <property type="entry name" value="CBO0543-like"/>
</dbReference>
<name>A0ABU3NVD2_9FIRM</name>
<feature type="transmembrane region" description="Helical" evidence="1">
    <location>
        <begin position="94"/>
        <end position="113"/>
    </location>
</feature>
<accession>A0ABU3NVD2</accession>
<feature type="transmembrane region" description="Helical" evidence="1">
    <location>
        <begin position="152"/>
        <end position="174"/>
    </location>
</feature>
<keyword evidence="1" id="KW-1133">Transmembrane helix</keyword>
<evidence type="ECO:0000313" key="2">
    <source>
        <dbReference type="EMBL" id="MDT8900779.1"/>
    </source>
</evidence>
<dbReference type="EMBL" id="JAUOZS010000001">
    <property type="protein sequence ID" value="MDT8900779.1"/>
    <property type="molecule type" value="Genomic_DNA"/>
</dbReference>
<keyword evidence="1" id="KW-0812">Transmembrane</keyword>
<keyword evidence="1" id="KW-0472">Membrane</keyword>
<feature type="transmembrane region" description="Helical" evidence="1">
    <location>
        <begin position="58"/>
        <end position="82"/>
    </location>
</feature>
<protein>
    <submittedName>
        <fullName evidence="2">CBO0543 family protein</fullName>
    </submittedName>
</protein>
<gene>
    <name evidence="2" type="ORF">Q4T40_05955</name>
</gene>
<evidence type="ECO:0000313" key="3">
    <source>
        <dbReference type="Proteomes" id="UP001254848"/>
    </source>
</evidence>
<dbReference type="RefSeq" id="WP_413779313.1">
    <property type="nucleotide sequence ID" value="NZ_JAUOZS010000001.1"/>
</dbReference>
<evidence type="ECO:0000256" key="1">
    <source>
        <dbReference type="SAM" id="Phobius"/>
    </source>
</evidence>
<feature type="transmembrane region" description="Helical" evidence="1">
    <location>
        <begin position="31"/>
        <end position="51"/>
    </location>
</feature>